<evidence type="ECO:0000256" key="1">
    <source>
        <dbReference type="ARBA" id="ARBA00010378"/>
    </source>
</evidence>
<reference evidence="5" key="1">
    <citation type="submission" date="2020-05" db="EMBL/GenBank/DDBJ databases">
        <authorList>
            <person name="Chiriac C."/>
            <person name="Salcher M."/>
            <person name="Ghai R."/>
            <person name="Kavagutti S V."/>
        </authorList>
    </citation>
    <scope>NUCLEOTIDE SEQUENCE</scope>
</reference>
<protein>
    <submittedName>
        <fullName evidence="5">Unannotated protein</fullName>
    </submittedName>
</protein>
<gene>
    <name evidence="5" type="ORF">UFOPK4284_00014</name>
</gene>
<evidence type="ECO:0000256" key="2">
    <source>
        <dbReference type="ARBA" id="ARBA00022741"/>
    </source>
</evidence>
<dbReference type="Pfam" id="PF00004">
    <property type="entry name" value="AAA"/>
    <property type="match status" value="1"/>
</dbReference>
<dbReference type="PANTHER" id="PTHR43392:SF2">
    <property type="entry name" value="AAA-TYPE ATPASE FAMILY PROTEIN _ ANKYRIN REPEAT FAMILY PROTEIN"/>
    <property type="match status" value="1"/>
</dbReference>
<evidence type="ECO:0000256" key="3">
    <source>
        <dbReference type="ARBA" id="ARBA00022840"/>
    </source>
</evidence>
<dbReference type="InterPro" id="IPR027417">
    <property type="entry name" value="P-loop_NTPase"/>
</dbReference>
<name>A0A6J7SU02_9ZZZZ</name>
<comment type="similarity">
    <text evidence="1">Belongs to the CbxX/CfxQ family.</text>
</comment>
<dbReference type="Gene3D" id="1.10.8.60">
    <property type="match status" value="1"/>
</dbReference>
<keyword evidence="3" id="KW-0067">ATP-binding</keyword>
<dbReference type="InterPro" id="IPR003593">
    <property type="entry name" value="AAA+_ATPase"/>
</dbReference>
<dbReference type="SMART" id="SM00382">
    <property type="entry name" value="AAA"/>
    <property type="match status" value="1"/>
</dbReference>
<dbReference type="CDD" id="cd00009">
    <property type="entry name" value="AAA"/>
    <property type="match status" value="1"/>
</dbReference>
<dbReference type="PRINTS" id="PR00819">
    <property type="entry name" value="CBXCFQXSUPER"/>
</dbReference>
<keyword evidence="2" id="KW-0547">Nucleotide-binding</keyword>
<evidence type="ECO:0000313" key="5">
    <source>
        <dbReference type="EMBL" id="CAB5043708.1"/>
    </source>
</evidence>
<dbReference type="EMBL" id="CAFBQE010000001">
    <property type="protein sequence ID" value="CAB5043708.1"/>
    <property type="molecule type" value="Genomic_DNA"/>
</dbReference>
<sequence>MSFPEYIRDRSITEAKRLDSGKLLKSHVLTIVAAKFFKDYETADASRKISQAFVGNPQFNGAVEIDSVLDALINSCTEKDEIVKIYIDLKDEVLSSSSGEAQPVGEVEEPVSFEEAFAELDTLVGLASVKERLKKVFAMHQTNQKRIEKGLEPVEVTHHLVFTGSPGTGKTTVARIVAKLYKSIGVLPKGHLVETGRQDLVGPYIGQTAIQVKKKVDEAMGGVLFIDEAYTLTHYKASASNDFGSEAIATLLKEMEDHRGEFAVIAAGYTKEMGEFVLANPGLKSRFSTVIEFPDYSAAELLTVFKALCAKNNIRLPKEVEKIVLDHLGSTKTDGDAGNARYVRSLFENMFGNLALRATSGGGKIGTSAIESFKLEDFPDEKTIKNEISQPFGFVPIP</sequence>
<dbReference type="AlphaFoldDB" id="A0A6J7SU02"/>
<dbReference type="InterPro" id="IPR000641">
    <property type="entry name" value="CbxX/CfxQ"/>
</dbReference>
<accession>A0A6J7SU02</accession>
<dbReference type="PANTHER" id="PTHR43392">
    <property type="entry name" value="AAA-TYPE ATPASE FAMILY PROTEIN / ANKYRIN REPEAT FAMILY PROTEIN"/>
    <property type="match status" value="1"/>
</dbReference>
<feature type="domain" description="AAA+ ATPase" evidence="4">
    <location>
        <begin position="156"/>
        <end position="297"/>
    </location>
</feature>
<dbReference type="InterPro" id="IPR003959">
    <property type="entry name" value="ATPase_AAA_core"/>
</dbReference>
<dbReference type="Gene3D" id="3.40.50.300">
    <property type="entry name" value="P-loop containing nucleotide triphosphate hydrolases"/>
    <property type="match status" value="1"/>
</dbReference>
<proteinExistence type="inferred from homology"/>
<dbReference type="Pfam" id="PF17866">
    <property type="entry name" value="AAA_lid_6"/>
    <property type="match status" value="1"/>
</dbReference>
<dbReference type="GO" id="GO:0005524">
    <property type="term" value="F:ATP binding"/>
    <property type="evidence" value="ECO:0007669"/>
    <property type="project" value="UniProtKB-KW"/>
</dbReference>
<dbReference type="InterPro" id="IPR041627">
    <property type="entry name" value="AAA_lid_6"/>
</dbReference>
<evidence type="ECO:0000259" key="4">
    <source>
        <dbReference type="SMART" id="SM00382"/>
    </source>
</evidence>
<dbReference type="GO" id="GO:0016887">
    <property type="term" value="F:ATP hydrolysis activity"/>
    <property type="evidence" value="ECO:0007669"/>
    <property type="project" value="InterPro"/>
</dbReference>
<organism evidence="5">
    <name type="scientific">freshwater metagenome</name>
    <dbReference type="NCBI Taxonomy" id="449393"/>
    <lineage>
        <taxon>unclassified sequences</taxon>
        <taxon>metagenomes</taxon>
        <taxon>ecological metagenomes</taxon>
    </lineage>
</organism>
<dbReference type="SUPFAM" id="SSF52540">
    <property type="entry name" value="P-loop containing nucleoside triphosphate hydrolases"/>
    <property type="match status" value="1"/>
</dbReference>
<dbReference type="FunFam" id="3.40.50.300:FF:000216">
    <property type="entry name" value="Type VII secretion ATPase EccA"/>
    <property type="match status" value="1"/>
</dbReference>
<dbReference type="InterPro" id="IPR050773">
    <property type="entry name" value="CbxX/CfxQ_RuBisCO_ESX"/>
</dbReference>